<dbReference type="FunFam" id="1.10.287.110:FF:000073">
    <property type="entry name" value="DnaJ domain protein"/>
    <property type="match status" value="1"/>
</dbReference>
<evidence type="ECO:0000313" key="3">
    <source>
        <dbReference type="EMBL" id="RDL41106.1"/>
    </source>
</evidence>
<dbReference type="GeneID" id="43593934"/>
<evidence type="ECO:0000256" key="1">
    <source>
        <dbReference type="SAM" id="MobiDB-lite"/>
    </source>
</evidence>
<proteinExistence type="predicted"/>
<organism evidence="3 4">
    <name type="scientific">Venustampulla echinocandica</name>
    <dbReference type="NCBI Taxonomy" id="2656787"/>
    <lineage>
        <taxon>Eukaryota</taxon>
        <taxon>Fungi</taxon>
        <taxon>Dikarya</taxon>
        <taxon>Ascomycota</taxon>
        <taxon>Pezizomycotina</taxon>
        <taxon>Leotiomycetes</taxon>
        <taxon>Helotiales</taxon>
        <taxon>Pleuroascaceae</taxon>
        <taxon>Venustampulla</taxon>
    </lineage>
</organism>
<comment type="caution">
    <text evidence="3">The sequence shown here is derived from an EMBL/GenBank/DDBJ whole genome shotgun (WGS) entry which is preliminary data.</text>
</comment>
<feature type="region of interest" description="Disordered" evidence="1">
    <location>
        <begin position="313"/>
        <end position="582"/>
    </location>
</feature>
<dbReference type="AlphaFoldDB" id="A0A370U002"/>
<accession>A0A370U002</accession>
<feature type="compositionally biased region" description="Polar residues" evidence="1">
    <location>
        <begin position="314"/>
        <end position="328"/>
    </location>
</feature>
<dbReference type="CDD" id="cd06257">
    <property type="entry name" value="DnaJ"/>
    <property type="match status" value="1"/>
</dbReference>
<reference evidence="3 4" key="1">
    <citation type="journal article" date="2018" name="IMA Fungus">
        <title>IMA Genome-F 9: Draft genome sequence of Annulohypoxylon stygium, Aspergillus mulundensis, Berkeleyomyces basicola (syn. Thielaviopsis basicola), Ceratocystis smalleyi, two Cercospora beticola strains, Coleophoma cylindrospora, Fusarium fracticaudum, Phialophora cf. hyalina, and Morchella septimelata.</title>
        <authorList>
            <person name="Wingfield B.D."/>
            <person name="Bills G.F."/>
            <person name="Dong Y."/>
            <person name="Huang W."/>
            <person name="Nel W.J."/>
            <person name="Swalarsk-Parry B.S."/>
            <person name="Vaghefi N."/>
            <person name="Wilken P.M."/>
            <person name="An Z."/>
            <person name="de Beer Z.W."/>
            <person name="De Vos L."/>
            <person name="Chen L."/>
            <person name="Duong T.A."/>
            <person name="Gao Y."/>
            <person name="Hammerbacher A."/>
            <person name="Kikkert J.R."/>
            <person name="Li Y."/>
            <person name="Li H."/>
            <person name="Li K."/>
            <person name="Li Q."/>
            <person name="Liu X."/>
            <person name="Ma X."/>
            <person name="Naidoo K."/>
            <person name="Pethybridge S.J."/>
            <person name="Sun J."/>
            <person name="Steenkamp E.T."/>
            <person name="van der Nest M.A."/>
            <person name="van Wyk S."/>
            <person name="Wingfield M.J."/>
            <person name="Xiong C."/>
            <person name="Yue Q."/>
            <person name="Zhang X."/>
        </authorList>
    </citation>
    <scope>NUCLEOTIDE SEQUENCE [LARGE SCALE GENOMIC DNA]</scope>
    <source>
        <strain evidence="3 4">BP 5553</strain>
    </source>
</reference>
<dbReference type="PRINTS" id="PR00625">
    <property type="entry name" value="JDOMAIN"/>
</dbReference>
<feature type="compositionally biased region" description="Basic and acidic residues" evidence="1">
    <location>
        <begin position="224"/>
        <end position="266"/>
    </location>
</feature>
<dbReference type="STRING" id="2656787.A0A370U002"/>
<dbReference type="PROSITE" id="PS50076">
    <property type="entry name" value="DNAJ_2"/>
    <property type="match status" value="1"/>
</dbReference>
<feature type="region of interest" description="Disordered" evidence="1">
    <location>
        <begin position="600"/>
        <end position="634"/>
    </location>
</feature>
<keyword evidence="4" id="KW-1185">Reference proteome</keyword>
<dbReference type="PANTHER" id="PTHR24074">
    <property type="entry name" value="CO-CHAPERONE PROTEIN DJLA"/>
    <property type="match status" value="1"/>
</dbReference>
<feature type="domain" description="J" evidence="2">
    <location>
        <begin position="7"/>
        <end position="75"/>
    </location>
</feature>
<dbReference type="SMART" id="SM00271">
    <property type="entry name" value="DnaJ"/>
    <property type="match status" value="1"/>
</dbReference>
<dbReference type="SUPFAM" id="SSF46565">
    <property type="entry name" value="Chaperone J-domain"/>
    <property type="match status" value="1"/>
</dbReference>
<feature type="region of interest" description="Disordered" evidence="1">
    <location>
        <begin position="82"/>
        <end position="278"/>
    </location>
</feature>
<evidence type="ECO:0000313" key="4">
    <source>
        <dbReference type="Proteomes" id="UP000254866"/>
    </source>
</evidence>
<dbReference type="OrthoDB" id="10250354at2759"/>
<feature type="compositionally biased region" description="Basic and acidic residues" evidence="1">
    <location>
        <begin position="600"/>
        <end position="621"/>
    </location>
</feature>
<protein>
    <recommendedName>
        <fullName evidence="2">J domain-containing protein</fullName>
    </recommendedName>
</protein>
<feature type="compositionally biased region" description="Basic and acidic residues" evidence="1">
    <location>
        <begin position="332"/>
        <end position="364"/>
    </location>
</feature>
<dbReference type="InterPro" id="IPR018253">
    <property type="entry name" value="DnaJ_domain_CS"/>
</dbReference>
<dbReference type="EMBL" id="NPIC01000001">
    <property type="protein sequence ID" value="RDL41106.1"/>
    <property type="molecule type" value="Genomic_DNA"/>
</dbReference>
<dbReference type="PROSITE" id="PS00636">
    <property type="entry name" value="DNAJ_1"/>
    <property type="match status" value="1"/>
</dbReference>
<sequence length="634" mass="72829">MSTPPPDHYLTLGVPKDAKLPEIRSAHRKLVLKCHPDKVQDAALKAAKQDEFQKVQAAYEILSDDTRRVQYNEQVKLFELRKEMGRGNPTARSNPFEYEVRTAEPRANSYARPKPSQPSPKVYSHTPPRSYEDVVYEEPRVTPRKTTTYESADRKRSSAKDDERRRNEEDERERERVRQRAEKESRRAAHGEKKKSRDKERRRGTEEKHSRTAGVYVDDDDSDEYRYASRSSEKKSSRHRLDEEFRLQREREEAARDAARAHERASIKPAPLDPKWDKHMDFAGQYMQAARRKVAPVEEDAFRPSLLRRAETFAATSASYTVRNVTQFSDDDSPRRSSAHKESRKSAEPPPSRTRDKSGRDRRSPPAPSRDAYIVEPPSPPPTSRKPTLQTHTSAPPILPYLGREKPARSQTQDYPRTETIPPLSRAQTFQSGDRSRERASGSRLKKPVEYSSEGSDSDDQPKRRSYSPPPRRPAEPTRYIIDNGRTIPVSRHRSELHNIDDERIYSRDRSESPHGTHRSRERPSTLRTHTTSERSRGIPIRSATYYTPDPPEPIIHTVRPPKGSPRDSSHRASSRGGGPYFGEVKFAPSYGVEHVIYSEHPADIYRRGSDPSSQRRDHYPHPRGSGGREVYAS</sequence>
<feature type="compositionally biased region" description="Basic and acidic residues" evidence="1">
    <location>
        <begin position="151"/>
        <end position="210"/>
    </location>
</feature>
<evidence type="ECO:0000259" key="2">
    <source>
        <dbReference type="PROSITE" id="PS50076"/>
    </source>
</evidence>
<dbReference type="InterPro" id="IPR001623">
    <property type="entry name" value="DnaJ_domain"/>
</dbReference>
<dbReference type="Proteomes" id="UP000254866">
    <property type="component" value="Unassembled WGS sequence"/>
</dbReference>
<dbReference type="Pfam" id="PF00226">
    <property type="entry name" value="DnaJ"/>
    <property type="match status" value="1"/>
</dbReference>
<dbReference type="RefSeq" id="XP_031873762.1">
    <property type="nucleotide sequence ID" value="XM_032009708.1"/>
</dbReference>
<dbReference type="Gene3D" id="1.10.287.110">
    <property type="entry name" value="DnaJ domain"/>
    <property type="match status" value="1"/>
</dbReference>
<dbReference type="InterPro" id="IPR036869">
    <property type="entry name" value="J_dom_sf"/>
</dbReference>
<feature type="compositionally biased region" description="Basic and acidic residues" evidence="1">
    <location>
        <begin position="493"/>
        <end position="515"/>
    </location>
</feature>
<gene>
    <name evidence="3" type="ORF">BP5553_01085</name>
</gene>
<dbReference type="InterPro" id="IPR050817">
    <property type="entry name" value="DjlA_DnaK_co-chaperone"/>
</dbReference>
<name>A0A370U002_9HELO</name>